<dbReference type="AlphaFoldDB" id="A0A3P7P567"/>
<proteinExistence type="predicted"/>
<organism evidence="1 2">
    <name type="scientific">Dibothriocephalus latus</name>
    <name type="common">Fish tapeworm</name>
    <name type="synonym">Diphyllobothrium latum</name>
    <dbReference type="NCBI Taxonomy" id="60516"/>
    <lineage>
        <taxon>Eukaryota</taxon>
        <taxon>Metazoa</taxon>
        <taxon>Spiralia</taxon>
        <taxon>Lophotrochozoa</taxon>
        <taxon>Platyhelminthes</taxon>
        <taxon>Cestoda</taxon>
        <taxon>Eucestoda</taxon>
        <taxon>Diphyllobothriidea</taxon>
        <taxon>Diphyllobothriidae</taxon>
        <taxon>Dibothriocephalus</taxon>
    </lineage>
</organism>
<sequence length="144" mass="15833">MLVPGAVQTEKRLIELQLSWRLQISLSLRALVVRCINVEVLCSPPNVKNYLGAIHCPIFLKHVHPAAFAETFARERPEFVWQDRTGCSVSEQANAKLSYATVSSKYSVASPAVSLEGEGKPSLFEASFGIDSPVILRPRDNPIG</sequence>
<gene>
    <name evidence="1" type="ORF">DILT_LOCUS11213</name>
</gene>
<protein>
    <submittedName>
        <fullName evidence="1">Uncharacterized protein</fullName>
    </submittedName>
</protein>
<reference evidence="1 2" key="1">
    <citation type="submission" date="2018-11" db="EMBL/GenBank/DDBJ databases">
        <authorList>
            <consortium name="Pathogen Informatics"/>
        </authorList>
    </citation>
    <scope>NUCLEOTIDE SEQUENCE [LARGE SCALE GENOMIC DNA]</scope>
</reference>
<dbReference type="OrthoDB" id="6246792at2759"/>
<keyword evidence="2" id="KW-1185">Reference proteome</keyword>
<evidence type="ECO:0000313" key="2">
    <source>
        <dbReference type="Proteomes" id="UP000281553"/>
    </source>
</evidence>
<dbReference type="Proteomes" id="UP000281553">
    <property type="component" value="Unassembled WGS sequence"/>
</dbReference>
<name>A0A3P7P567_DIBLA</name>
<accession>A0A3P7P567</accession>
<dbReference type="EMBL" id="UYRU01062316">
    <property type="protein sequence ID" value="VDN15382.1"/>
    <property type="molecule type" value="Genomic_DNA"/>
</dbReference>
<evidence type="ECO:0000313" key="1">
    <source>
        <dbReference type="EMBL" id="VDN15382.1"/>
    </source>
</evidence>